<organism evidence="1 2">
    <name type="scientific">Gossypium tomentosum</name>
    <name type="common">Hawaiian cotton</name>
    <name type="synonym">Gossypium sandvicense</name>
    <dbReference type="NCBI Taxonomy" id="34277"/>
    <lineage>
        <taxon>Eukaryota</taxon>
        <taxon>Viridiplantae</taxon>
        <taxon>Streptophyta</taxon>
        <taxon>Embryophyta</taxon>
        <taxon>Tracheophyta</taxon>
        <taxon>Spermatophyta</taxon>
        <taxon>Magnoliopsida</taxon>
        <taxon>eudicotyledons</taxon>
        <taxon>Gunneridae</taxon>
        <taxon>Pentapetalae</taxon>
        <taxon>rosids</taxon>
        <taxon>malvids</taxon>
        <taxon>Malvales</taxon>
        <taxon>Malvaceae</taxon>
        <taxon>Malvoideae</taxon>
        <taxon>Gossypium</taxon>
    </lineage>
</organism>
<dbReference type="Proteomes" id="UP000322667">
    <property type="component" value="Chromosome A05"/>
</dbReference>
<reference evidence="1 2" key="1">
    <citation type="submission" date="2019-07" db="EMBL/GenBank/DDBJ databases">
        <title>WGS assembly of Gossypium tomentosum.</title>
        <authorList>
            <person name="Chen Z.J."/>
            <person name="Sreedasyam A."/>
            <person name="Ando A."/>
            <person name="Song Q."/>
            <person name="De L."/>
            <person name="Hulse-Kemp A."/>
            <person name="Ding M."/>
            <person name="Ye W."/>
            <person name="Kirkbride R."/>
            <person name="Jenkins J."/>
            <person name="Plott C."/>
            <person name="Lovell J."/>
            <person name="Lin Y.-M."/>
            <person name="Vaughn R."/>
            <person name="Liu B."/>
            <person name="Li W."/>
            <person name="Simpson S."/>
            <person name="Scheffler B."/>
            <person name="Saski C."/>
            <person name="Grover C."/>
            <person name="Hu G."/>
            <person name="Conover J."/>
            <person name="Carlson J."/>
            <person name="Shu S."/>
            <person name="Boston L."/>
            <person name="Williams M."/>
            <person name="Peterson D."/>
            <person name="Mcgee K."/>
            <person name="Jones D."/>
            <person name="Wendel J."/>
            <person name="Stelly D."/>
            <person name="Grimwood J."/>
            <person name="Schmutz J."/>
        </authorList>
    </citation>
    <scope>NUCLEOTIDE SEQUENCE [LARGE SCALE GENOMIC DNA]</scope>
    <source>
        <strain evidence="1">7179.01</strain>
    </source>
</reference>
<feature type="non-terminal residue" evidence="1">
    <location>
        <position position="1"/>
    </location>
</feature>
<evidence type="ECO:0000313" key="1">
    <source>
        <dbReference type="EMBL" id="TYI29684.1"/>
    </source>
</evidence>
<dbReference type="EMBL" id="CM017614">
    <property type="protein sequence ID" value="TYI29684.1"/>
    <property type="molecule type" value="Genomic_DNA"/>
</dbReference>
<gene>
    <name evidence="1" type="ORF">ES332_A05G334400v1</name>
</gene>
<protein>
    <submittedName>
        <fullName evidence="1">Uncharacterized protein</fullName>
    </submittedName>
</protein>
<name>A0A5D2QQW8_GOSTO</name>
<sequence length="105" mass="11882">IDFPKHLAILAKTPKQISPKIPRHLKLLSRPDHLLITVLCSLYCVPSPSLSAAVTNSFMNFSRYTRCLKCKAEGPKRVVTDDVQMKKEDWNYPGNIGTRVLVLFT</sequence>
<accession>A0A5D2QQW8</accession>
<keyword evidence="2" id="KW-1185">Reference proteome</keyword>
<evidence type="ECO:0000313" key="2">
    <source>
        <dbReference type="Proteomes" id="UP000322667"/>
    </source>
</evidence>
<proteinExistence type="predicted"/>
<dbReference type="AlphaFoldDB" id="A0A5D2QQW8"/>